<dbReference type="SUPFAM" id="SSF63829">
    <property type="entry name" value="Calcium-dependent phosphotriesterase"/>
    <property type="match status" value="3"/>
</dbReference>
<dbReference type="Gene3D" id="2.60.40.4070">
    <property type="match status" value="1"/>
</dbReference>
<dbReference type="OrthoDB" id="9807410at2"/>
<gene>
    <name evidence="2" type="ORF">FUA24_11240</name>
</gene>
<dbReference type="InterPro" id="IPR048954">
    <property type="entry name" value="PorZ_N"/>
</dbReference>
<sequence length="778" mass="87172">MFKRVLLVVIFLIPLKKSAQDYSNQWQGHFSYYEITEVIKTQNKIYAASNNAVFSFDLQTNEIEEFNTVNGLSGETISTIYYSEIHDLLIVGYINGLIEVVFNNDDDVLSVVDILEKTTIQPNDKRINHFNEYEDNLYISTNFGISVFNLQRLEFGDTFFIGANGSQVKVNQTTIFNNNIYASCSNSNAIKKGALTNPNLINYQNWDTISTGNYLFIQNFNNRLFAIGENRRLYEIINDNLLELALFTDSVNDIKTSSSSLVITTTNNVYVYNETLALSSQIPIDPNFDTDYLSAIVDGNNTYIGSKHFGVLESITSNTPVFEEIRPDGPLLNTPFSIKYENGNLWVVYGGYSATYNWNGGKSRTGISLLSENNWSNINFNSISSEISDPLFLSHIAINPNDSKQVYISSYYSGLIEINDGVFSLIYNQNNSTLSPFVNNFHLTLTSNYDNDGNLWVTNGRVDRPLNKFSNGNWESFDFTSLIGNRFNNIGFSNIEIDSNNNLFFGSFDFGIIGFSENGGNQILKSIMGEDNNMPSNNVTSCALDNRNQLWIGTDRGIRVLYNSSSFFEEDNVVVEEIIIEEDGIAKELLFQQLISTIKVDGSNNKWVGTADSGIFYFSSDGQNTIHHFTKSNSPLPSNTINDISIDGSNGVVYIATSRGLVSFNSGSSSPFEDLTNAYAYPNPVRPGFNMVDEKIKIKDISENVNIKITDIEGNLVAEAQSRVNQRFRGYNLEIDGGTAYWNGKNLANNLVASGVYLIMLSDLDTFETNVIKLMVVR</sequence>
<evidence type="ECO:0000313" key="3">
    <source>
        <dbReference type="Proteomes" id="UP000323930"/>
    </source>
</evidence>
<dbReference type="InterPro" id="IPR015943">
    <property type="entry name" value="WD40/YVTN_repeat-like_dom_sf"/>
</dbReference>
<reference evidence="2 3" key="1">
    <citation type="submission" date="2019-08" db="EMBL/GenBank/DDBJ databases">
        <title>Seonamhaeicola sediminis sp. nov., isolated from marine sediment.</title>
        <authorList>
            <person name="Cao W.R."/>
        </authorList>
    </citation>
    <scope>NUCLEOTIDE SEQUENCE [LARGE SCALE GENOMIC DNA]</scope>
    <source>
        <strain evidence="2 3">B011</strain>
    </source>
</reference>
<accession>A0A5D0HUU8</accession>
<evidence type="ECO:0000313" key="2">
    <source>
        <dbReference type="EMBL" id="TYA73917.1"/>
    </source>
</evidence>
<dbReference type="Pfam" id="PF21544">
    <property type="entry name" value="PorZ_N_b_propeller"/>
    <property type="match status" value="1"/>
</dbReference>
<dbReference type="Gene3D" id="2.130.10.10">
    <property type="entry name" value="YVTN repeat-like/Quinoprotein amine dehydrogenase"/>
    <property type="match status" value="2"/>
</dbReference>
<feature type="domain" description="PorZ N-terminal beta-propeller" evidence="1">
    <location>
        <begin position="45"/>
        <end position="206"/>
    </location>
</feature>
<dbReference type="Pfam" id="PF07494">
    <property type="entry name" value="Reg_prop"/>
    <property type="match status" value="1"/>
</dbReference>
<comment type="caution">
    <text evidence="2">The sequence shown here is derived from an EMBL/GenBank/DDBJ whole genome shotgun (WGS) entry which is preliminary data.</text>
</comment>
<dbReference type="AlphaFoldDB" id="A0A5D0HUU8"/>
<organism evidence="2 3">
    <name type="scientific">Seonamhaeicola marinus</name>
    <dbReference type="NCBI Taxonomy" id="1912246"/>
    <lineage>
        <taxon>Bacteria</taxon>
        <taxon>Pseudomonadati</taxon>
        <taxon>Bacteroidota</taxon>
        <taxon>Flavobacteriia</taxon>
        <taxon>Flavobacteriales</taxon>
        <taxon>Flavobacteriaceae</taxon>
    </lineage>
</organism>
<evidence type="ECO:0000259" key="1">
    <source>
        <dbReference type="Pfam" id="PF21544"/>
    </source>
</evidence>
<proteinExistence type="predicted"/>
<dbReference type="RefSeq" id="WP_148542299.1">
    <property type="nucleotide sequence ID" value="NZ_VSDQ01000679.1"/>
</dbReference>
<dbReference type="Proteomes" id="UP000323930">
    <property type="component" value="Unassembled WGS sequence"/>
</dbReference>
<protein>
    <submittedName>
        <fullName evidence="2">ABC transporter substrate-binding protein</fullName>
    </submittedName>
</protein>
<dbReference type="InterPro" id="IPR011110">
    <property type="entry name" value="Reg_prop"/>
</dbReference>
<dbReference type="EMBL" id="VSDQ01000679">
    <property type="protein sequence ID" value="TYA73917.1"/>
    <property type="molecule type" value="Genomic_DNA"/>
</dbReference>
<keyword evidence="3" id="KW-1185">Reference proteome</keyword>
<name>A0A5D0HUU8_9FLAO</name>